<dbReference type="Proteomes" id="UP001358417">
    <property type="component" value="Unassembled WGS sequence"/>
</dbReference>
<gene>
    <name evidence="2" type="ORF">LTR84_002325</name>
</gene>
<evidence type="ECO:0000313" key="3">
    <source>
        <dbReference type="Proteomes" id="UP001358417"/>
    </source>
</evidence>
<reference evidence="2 3" key="1">
    <citation type="submission" date="2023-08" db="EMBL/GenBank/DDBJ databases">
        <title>Black Yeasts Isolated from many extreme environments.</title>
        <authorList>
            <person name="Coleine C."/>
            <person name="Stajich J.E."/>
            <person name="Selbmann L."/>
        </authorList>
    </citation>
    <scope>NUCLEOTIDE SEQUENCE [LARGE SCALE GENOMIC DNA]</scope>
    <source>
        <strain evidence="2 3">CCFEE 5792</strain>
    </source>
</reference>
<accession>A0AAV9NB46</accession>
<dbReference type="Pfam" id="PF06985">
    <property type="entry name" value="HET"/>
    <property type="match status" value="1"/>
</dbReference>
<dbReference type="PANTHER" id="PTHR10622">
    <property type="entry name" value="HET DOMAIN-CONTAINING PROTEIN"/>
    <property type="match status" value="1"/>
</dbReference>
<protein>
    <recommendedName>
        <fullName evidence="1">Heterokaryon incompatibility domain-containing protein</fullName>
    </recommendedName>
</protein>
<feature type="domain" description="Heterokaryon incompatibility" evidence="1">
    <location>
        <begin position="25"/>
        <end position="116"/>
    </location>
</feature>
<proteinExistence type="predicted"/>
<dbReference type="PANTHER" id="PTHR10622:SF12">
    <property type="entry name" value="HET DOMAIN-CONTAINING PROTEIN"/>
    <property type="match status" value="1"/>
</dbReference>
<dbReference type="GeneID" id="89970537"/>
<sequence>MRLLSLDSHDEPILTQDLTKDIPAYAILSHTWGADGDEVTFQDVQSGSGQSKAGYDKIRRCGQQAKKDGLQYFWVDTCCIDKSSSAELTEAINSMFQWYQRSEVCYVFLSDLSESASLETDLQQCRWLTRGWTLQEFIAPKKVQFFDQDWNHRGSKRNSVERLSNATGINPAVLRHEQPLSTVTVAQRMSWVGQRETTRIEDMAYCLLGIFDVNMPLVYGEKEKAFQRPQEEIIKSTSDLSIFAWRMSPPWEGHHKSKTRHYCGVLAETPSCFIGCSQISRDAGYGGHQFWTSNNGIKTRIQILSEPIKGKKKAFRYILPLDCYWTPQRFIGVKLRKCGPDQFVREDPWSLVEDTRDFYPNGPRERFLLSRLPGINISSHFLITDTSEFIAQSRSHVLQLRYPSEMVTIDGWPWSRFDDEDQVFFINSNSPGYWDACSKRLGINVTVQTGEREVDVDIECMFYALGWSSLEVDNLQCTLVDYRSFHAALTEVQSQITSWDHDSRQVLEQLAWNKIPKCSLVTVKIAGSDCSVAISFKPTLVRDKKVCRGQFWRISFSCDVFQSGSLPHVIDEEWNIDHA</sequence>
<keyword evidence="3" id="KW-1185">Reference proteome</keyword>
<dbReference type="EMBL" id="JAVRRD010000012">
    <property type="protein sequence ID" value="KAK5053351.1"/>
    <property type="molecule type" value="Genomic_DNA"/>
</dbReference>
<evidence type="ECO:0000313" key="2">
    <source>
        <dbReference type="EMBL" id="KAK5053351.1"/>
    </source>
</evidence>
<organism evidence="2 3">
    <name type="scientific">Exophiala bonariae</name>
    <dbReference type="NCBI Taxonomy" id="1690606"/>
    <lineage>
        <taxon>Eukaryota</taxon>
        <taxon>Fungi</taxon>
        <taxon>Dikarya</taxon>
        <taxon>Ascomycota</taxon>
        <taxon>Pezizomycotina</taxon>
        <taxon>Eurotiomycetes</taxon>
        <taxon>Chaetothyriomycetidae</taxon>
        <taxon>Chaetothyriales</taxon>
        <taxon>Herpotrichiellaceae</taxon>
        <taxon>Exophiala</taxon>
    </lineage>
</organism>
<dbReference type="InterPro" id="IPR010730">
    <property type="entry name" value="HET"/>
</dbReference>
<name>A0AAV9NB46_9EURO</name>
<dbReference type="RefSeq" id="XP_064706793.1">
    <property type="nucleotide sequence ID" value="XM_064845939.1"/>
</dbReference>
<evidence type="ECO:0000259" key="1">
    <source>
        <dbReference type="Pfam" id="PF06985"/>
    </source>
</evidence>
<comment type="caution">
    <text evidence="2">The sequence shown here is derived from an EMBL/GenBank/DDBJ whole genome shotgun (WGS) entry which is preliminary data.</text>
</comment>
<dbReference type="AlphaFoldDB" id="A0AAV9NB46"/>